<evidence type="ECO:0000313" key="2">
    <source>
        <dbReference type="Proteomes" id="UP001159363"/>
    </source>
</evidence>
<protein>
    <submittedName>
        <fullName evidence="1">Uncharacterized protein</fullName>
    </submittedName>
</protein>
<sequence>MFEVDQAILVKNKVKVSLLTNLDLNTKHLGQINLIVDSSATGHLLQKSLQEHMTQVESLKSPITIKIANGVHLTNNSKCVICFKCADRNVTVDALFVKGLSHNL</sequence>
<comment type="caution">
    <text evidence="1">The sequence shown here is derived from an EMBL/GenBank/DDBJ whole genome shotgun (WGS) entry which is preliminary data.</text>
</comment>
<name>A0ABQ9I8P0_9NEOP</name>
<dbReference type="Proteomes" id="UP001159363">
    <property type="component" value="Chromosome 2"/>
</dbReference>
<gene>
    <name evidence="1" type="ORF">PR048_005605</name>
</gene>
<organism evidence="1 2">
    <name type="scientific">Dryococelus australis</name>
    <dbReference type="NCBI Taxonomy" id="614101"/>
    <lineage>
        <taxon>Eukaryota</taxon>
        <taxon>Metazoa</taxon>
        <taxon>Ecdysozoa</taxon>
        <taxon>Arthropoda</taxon>
        <taxon>Hexapoda</taxon>
        <taxon>Insecta</taxon>
        <taxon>Pterygota</taxon>
        <taxon>Neoptera</taxon>
        <taxon>Polyneoptera</taxon>
        <taxon>Phasmatodea</taxon>
        <taxon>Verophasmatodea</taxon>
        <taxon>Anareolatae</taxon>
        <taxon>Phasmatidae</taxon>
        <taxon>Eurycanthinae</taxon>
        <taxon>Dryococelus</taxon>
    </lineage>
</organism>
<accession>A0ABQ9I8P0</accession>
<reference evidence="1 2" key="1">
    <citation type="submission" date="2023-02" db="EMBL/GenBank/DDBJ databases">
        <title>LHISI_Scaffold_Assembly.</title>
        <authorList>
            <person name="Stuart O.P."/>
            <person name="Cleave R."/>
            <person name="Magrath M.J.L."/>
            <person name="Mikheyev A.S."/>
        </authorList>
    </citation>
    <scope>NUCLEOTIDE SEQUENCE [LARGE SCALE GENOMIC DNA]</scope>
    <source>
        <strain evidence="1">Daus_M_001</strain>
        <tissue evidence="1">Leg muscle</tissue>
    </source>
</reference>
<evidence type="ECO:0000313" key="1">
    <source>
        <dbReference type="EMBL" id="KAJ8893024.1"/>
    </source>
</evidence>
<dbReference type="EMBL" id="JARBHB010000002">
    <property type="protein sequence ID" value="KAJ8893024.1"/>
    <property type="molecule type" value="Genomic_DNA"/>
</dbReference>
<proteinExistence type="predicted"/>
<keyword evidence="2" id="KW-1185">Reference proteome</keyword>